<dbReference type="CDD" id="cd02138">
    <property type="entry name" value="TdsD-like"/>
    <property type="match status" value="1"/>
</dbReference>
<evidence type="ECO:0000259" key="4">
    <source>
        <dbReference type="Pfam" id="PF00881"/>
    </source>
</evidence>
<protein>
    <submittedName>
        <fullName evidence="5">Nitroreductase</fullName>
    </submittedName>
</protein>
<feature type="domain" description="Nitroreductase" evidence="4">
    <location>
        <begin position="75"/>
        <end position="162"/>
    </location>
</feature>
<feature type="domain" description="Nitroreductase" evidence="4">
    <location>
        <begin position="17"/>
        <end position="58"/>
    </location>
</feature>
<organism evidence="5 6">
    <name type="scientific">Methylovorus glucosotrophus (strain SIP3-4)</name>
    <dbReference type="NCBI Taxonomy" id="582744"/>
    <lineage>
        <taxon>Bacteria</taxon>
        <taxon>Pseudomonadati</taxon>
        <taxon>Pseudomonadota</taxon>
        <taxon>Betaproteobacteria</taxon>
        <taxon>Nitrosomonadales</taxon>
        <taxon>Methylophilaceae</taxon>
        <taxon>Methylovorus</taxon>
    </lineage>
</organism>
<dbReference type="KEGG" id="mei:Msip34_0120"/>
<keyword evidence="6" id="KW-1185">Reference proteome</keyword>
<name>C6X899_METGS</name>
<dbReference type="RefSeq" id="WP_015829145.1">
    <property type="nucleotide sequence ID" value="NC_012969.1"/>
</dbReference>
<dbReference type="Gene3D" id="3.40.109.10">
    <property type="entry name" value="NADH Oxidase"/>
    <property type="match status" value="1"/>
</dbReference>
<dbReference type="GO" id="GO:0016491">
    <property type="term" value="F:oxidoreductase activity"/>
    <property type="evidence" value="ECO:0007669"/>
    <property type="project" value="UniProtKB-KW"/>
</dbReference>
<evidence type="ECO:0000313" key="5">
    <source>
        <dbReference type="EMBL" id="ACT49369.1"/>
    </source>
</evidence>
<dbReference type="HOGENOM" id="CLU_070764_6_0_4"/>
<feature type="compositionally biased region" description="Basic and acidic residues" evidence="3">
    <location>
        <begin position="171"/>
        <end position="180"/>
    </location>
</feature>
<keyword evidence="2" id="KW-0560">Oxidoreductase</keyword>
<dbReference type="OrthoDB" id="9802510at2"/>
<dbReference type="EMBL" id="CP001674">
    <property type="protein sequence ID" value="ACT49369.1"/>
    <property type="molecule type" value="Genomic_DNA"/>
</dbReference>
<reference evidence="6" key="1">
    <citation type="submission" date="2009-07" db="EMBL/GenBank/DDBJ databases">
        <title>Complete sequence of chromosome of Methylovorus sp. SIP3-4.</title>
        <authorList>
            <person name="Lucas S."/>
            <person name="Copeland A."/>
            <person name="Lapidus A."/>
            <person name="Glavina del Rio T."/>
            <person name="Tice H."/>
            <person name="Bruce D."/>
            <person name="Goodwin L."/>
            <person name="Pitluck S."/>
            <person name="Clum A."/>
            <person name="Larimer F."/>
            <person name="Land M."/>
            <person name="Hauser L."/>
            <person name="Kyrpides N."/>
            <person name="Mikhailova N."/>
            <person name="Kayluzhnaya M."/>
            <person name="Chistoserdova L."/>
        </authorList>
    </citation>
    <scope>NUCLEOTIDE SEQUENCE [LARGE SCALE GENOMIC DNA]</scope>
    <source>
        <strain evidence="6">SIP3-4</strain>
    </source>
</reference>
<dbReference type="InterPro" id="IPR029479">
    <property type="entry name" value="Nitroreductase"/>
</dbReference>
<dbReference type="SUPFAM" id="SSF55469">
    <property type="entry name" value="FMN-dependent nitroreductase-like"/>
    <property type="match status" value="1"/>
</dbReference>
<reference evidence="5 6" key="2">
    <citation type="journal article" date="2011" name="J. Bacteriol.">
        <title>Genomes of three methylotrophs from a single niche uncover genetic and metabolic divergence of Methylophilaceae.</title>
        <authorList>
            <person name="Lapidus A."/>
            <person name="Clum A."/>
            <person name="Labutti K."/>
            <person name="Kaluzhnaya M.G."/>
            <person name="Lim S."/>
            <person name="Beck D.A."/>
            <person name="Glavina Del Rio T."/>
            <person name="Nolan M."/>
            <person name="Mavromatis K."/>
            <person name="Huntemann M."/>
            <person name="Lucas S."/>
            <person name="Lidstrom M.E."/>
            <person name="Ivanova N."/>
            <person name="Chistoserdova L."/>
        </authorList>
    </citation>
    <scope>NUCLEOTIDE SEQUENCE [LARGE SCALE GENOMIC DNA]</scope>
    <source>
        <strain evidence="5 6">SIP3-4</strain>
    </source>
</reference>
<dbReference type="AlphaFoldDB" id="C6X899"/>
<evidence type="ECO:0000313" key="6">
    <source>
        <dbReference type="Proteomes" id="UP000002743"/>
    </source>
</evidence>
<accession>C6X899</accession>
<feature type="region of interest" description="Disordered" evidence="3">
    <location>
        <begin position="165"/>
        <end position="184"/>
    </location>
</feature>
<comment type="similarity">
    <text evidence="1">Belongs to the nitroreductase family.</text>
</comment>
<dbReference type="InterPro" id="IPR000415">
    <property type="entry name" value="Nitroreductase-like"/>
</dbReference>
<dbReference type="STRING" id="582744.Msip34_0120"/>
<dbReference type="PANTHER" id="PTHR43673">
    <property type="entry name" value="NAD(P)H NITROREDUCTASE YDGI-RELATED"/>
    <property type="match status" value="1"/>
</dbReference>
<gene>
    <name evidence="5" type="ordered locus">Msip34_0120</name>
</gene>
<dbReference type="eggNOG" id="COG0778">
    <property type="taxonomic scope" value="Bacteria"/>
</dbReference>
<proteinExistence type="inferred from homology"/>
<sequence length="199" mass="21953">MSISRSSTYPIEPVFLQRWSPRAFTGEAISEEALLALLEAARWAPSANNAQPWRFIYLMPDSPDWQGLLNTLNENNRRWAPQASAFLVLLSKTTHIRPGASEPAPLYSHSLDAGAAWAYLALQAEASGWSTHPIGGYDRAALQVLLGVPEGYRLETLVAVGKRGPAEGLPDDLRSREQPTPRRPLTEIVAKDRFSFATT</sequence>
<dbReference type="Pfam" id="PF00881">
    <property type="entry name" value="Nitroreductase"/>
    <property type="match status" value="2"/>
</dbReference>
<dbReference type="Proteomes" id="UP000002743">
    <property type="component" value="Chromosome"/>
</dbReference>
<evidence type="ECO:0000256" key="3">
    <source>
        <dbReference type="SAM" id="MobiDB-lite"/>
    </source>
</evidence>
<dbReference type="PANTHER" id="PTHR43673:SF10">
    <property type="entry name" value="NADH DEHYDROGENASE_NAD(P)H NITROREDUCTASE XCC3605-RELATED"/>
    <property type="match status" value="1"/>
</dbReference>
<evidence type="ECO:0000256" key="1">
    <source>
        <dbReference type="ARBA" id="ARBA00007118"/>
    </source>
</evidence>
<evidence type="ECO:0000256" key="2">
    <source>
        <dbReference type="ARBA" id="ARBA00023002"/>
    </source>
</evidence>